<proteinExistence type="predicted"/>
<feature type="signal peptide" evidence="2">
    <location>
        <begin position="1"/>
        <end position="24"/>
    </location>
</feature>
<organism evidence="3 4">
    <name type="scientific">Cronartium quercuum f. sp. fusiforme G11</name>
    <dbReference type="NCBI Taxonomy" id="708437"/>
    <lineage>
        <taxon>Eukaryota</taxon>
        <taxon>Fungi</taxon>
        <taxon>Dikarya</taxon>
        <taxon>Basidiomycota</taxon>
        <taxon>Pucciniomycotina</taxon>
        <taxon>Pucciniomycetes</taxon>
        <taxon>Pucciniales</taxon>
        <taxon>Coleosporiaceae</taxon>
        <taxon>Cronartium</taxon>
    </lineage>
</organism>
<evidence type="ECO:0000256" key="1">
    <source>
        <dbReference type="SAM" id="MobiDB-lite"/>
    </source>
</evidence>
<comment type="caution">
    <text evidence="3">The sequence shown here is derived from an EMBL/GenBank/DDBJ whole genome shotgun (WGS) entry which is preliminary data.</text>
</comment>
<keyword evidence="4" id="KW-1185">Reference proteome</keyword>
<sequence length="75" mass="8343">MKSFRFSGICVLLLVYGLIDRGVSRPAENLVKEGLDIGNKPKIQEVGSFEKPVEAKDLGEVRHNPQTKARTEKGF</sequence>
<evidence type="ECO:0000256" key="2">
    <source>
        <dbReference type="SAM" id="SignalP"/>
    </source>
</evidence>
<dbReference type="Proteomes" id="UP000886653">
    <property type="component" value="Unassembled WGS sequence"/>
</dbReference>
<gene>
    <name evidence="3" type="ORF">CROQUDRAFT_659035</name>
</gene>
<evidence type="ECO:0000313" key="4">
    <source>
        <dbReference type="Proteomes" id="UP000886653"/>
    </source>
</evidence>
<protein>
    <submittedName>
        <fullName evidence="3">Uncharacterized protein</fullName>
    </submittedName>
</protein>
<reference evidence="3" key="1">
    <citation type="submission" date="2013-11" db="EMBL/GenBank/DDBJ databases">
        <title>Genome sequence of the fusiform rust pathogen reveals effectors for host alternation and coevolution with pine.</title>
        <authorList>
            <consortium name="DOE Joint Genome Institute"/>
            <person name="Smith K."/>
            <person name="Pendleton A."/>
            <person name="Kubisiak T."/>
            <person name="Anderson C."/>
            <person name="Salamov A."/>
            <person name="Aerts A."/>
            <person name="Riley R."/>
            <person name="Clum A."/>
            <person name="Lindquist E."/>
            <person name="Ence D."/>
            <person name="Campbell M."/>
            <person name="Kronenberg Z."/>
            <person name="Feau N."/>
            <person name="Dhillon B."/>
            <person name="Hamelin R."/>
            <person name="Burleigh J."/>
            <person name="Smith J."/>
            <person name="Yandell M."/>
            <person name="Nelson C."/>
            <person name="Grigoriev I."/>
            <person name="Davis J."/>
        </authorList>
    </citation>
    <scope>NUCLEOTIDE SEQUENCE</scope>
    <source>
        <strain evidence="3">G11</strain>
    </source>
</reference>
<accession>A0A9P6TAY8</accession>
<dbReference type="AlphaFoldDB" id="A0A9P6TAY8"/>
<evidence type="ECO:0000313" key="3">
    <source>
        <dbReference type="EMBL" id="KAG0145105.1"/>
    </source>
</evidence>
<feature type="chain" id="PRO_5040397986" evidence="2">
    <location>
        <begin position="25"/>
        <end position="75"/>
    </location>
</feature>
<keyword evidence="2" id="KW-0732">Signal</keyword>
<name>A0A9P6TAY8_9BASI</name>
<dbReference type="EMBL" id="MU167282">
    <property type="protein sequence ID" value="KAG0145105.1"/>
    <property type="molecule type" value="Genomic_DNA"/>
</dbReference>
<feature type="region of interest" description="Disordered" evidence="1">
    <location>
        <begin position="54"/>
        <end position="75"/>
    </location>
</feature>